<gene>
    <name evidence="5" type="ORF">CGZ93_16980</name>
</gene>
<dbReference type="Pfam" id="PF08310">
    <property type="entry name" value="LGFP"/>
    <property type="match status" value="4"/>
</dbReference>
<dbReference type="GO" id="GO:0046872">
    <property type="term" value="F:metal ion binding"/>
    <property type="evidence" value="ECO:0007669"/>
    <property type="project" value="UniProtKB-KW"/>
</dbReference>
<dbReference type="PANTHER" id="PTHR10587:SF133">
    <property type="entry name" value="CHITIN DEACETYLASE 1-RELATED"/>
    <property type="match status" value="1"/>
</dbReference>
<name>A0A255GN54_9ACTN</name>
<evidence type="ECO:0000259" key="4">
    <source>
        <dbReference type="PROSITE" id="PS51677"/>
    </source>
</evidence>
<dbReference type="GO" id="GO:0016810">
    <property type="term" value="F:hydrolase activity, acting on carbon-nitrogen (but not peptide) bonds"/>
    <property type="evidence" value="ECO:0007669"/>
    <property type="project" value="InterPro"/>
</dbReference>
<accession>A0A255GN54</accession>
<evidence type="ECO:0000313" key="5">
    <source>
        <dbReference type="EMBL" id="OYO17258.1"/>
    </source>
</evidence>
<keyword evidence="3" id="KW-0732">Signal</keyword>
<evidence type="ECO:0000313" key="6">
    <source>
        <dbReference type="Proteomes" id="UP000216311"/>
    </source>
</evidence>
<dbReference type="GO" id="GO:0005975">
    <property type="term" value="P:carbohydrate metabolic process"/>
    <property type="evidence" value="ECO:0007669"/>
    <property type="project" value="InterPro"/>
</dbReference>
<dbReference type="InterPro" id="IPR011330">
    <property type="entry name" value="Glyco_hydro/deAcase_b/a-brl"/>
</dbReference>
<dbReference type="InterPro" id="IPR002509">
    <property type="entry name" value="NODB_dom"/>
</dbReference>
<sequence>MTRCLAPTGRLLLALALLLALFGPTRVAHAAPVTGAIGMKWEQVRGLVGEAEQPEFCGLVGGGCGQRFQRGFIYWSPASGAHPVTGAILGRWGVLGSERSFLGYPVTDEFCGLRDGGCGQHFQRGSIYWSPATGAWEVGGEILRTWIAHGWEAGASGYPTSQEFCGLRARGCVQRFGNGAIYHSPFVGTHRVAGMIWEGYRSVGWENSPLSYPTEEEFCGLRDGGCVQRFQGGLVYWSPAGAYAVFGAIGLFYAETGWETGRFGYARSNERCRVEGGVTSCEQDFAGGRITWRSDRGISTGVDCRVQKCIALTYDDGPSAHTDRLLDTLSREGARATFFMVGTNVSGRPGTVRRMRDLGMEVANHTVNHPDLRTRSESQIRYEIGDTNRRIRDASGVNPTYFRPPYGATNATVNRVAAENGLAVINWNYDTWDWRDRNASVVAGRVLNEAGPNSVVLMHDLHATTVDAAPAIVRGLKDRGFTMVTVSELLGPGQPGRVYFTG</sequence>
<dbReference type="EMBL" id="NMVQ01000046">
    <property type="protein sequence ID" value="OYO17258.1"/>
    <property type="molecule type" value="Genomic_DNA"/>
</dbReference>
<dbReference type="SUPFAM" id="SSF88713">
    <property type="entry name" value="Glycoside hydrolase/deacetylase"/>
    <property type="match status" value="1"/>
</dbReference>
<protein>
    <recommendedName>
        <fullName evidence="4">NodB homology domain-containing protein</fullName>
    </recommendedName>
</protein>
<evidence type="ECO:0000256" key="2">
    <source>
        <dbReference type="ARBA" id="ARBA00022801"/>
    </source>
</evidence>
<feature type="chain" id="PRO_5012310215" description="NodB homology domain-containing protein" evidence="3">
    <location>
        <begin position="31"/>
        <end position="502"/>
    </location>
</feature>
<dbReference type="Pfam" id="PF01522">
    <property type="entry name" value="Polysacc_deac_1"/>
    <property type="match status" value="1"/>
</dbReference>
<evidence type="ECO:0000256" key="3">
    <source>
        <dbReference type="SAM" id="SignalP"/>
    </source>
</evidence>
<dbReference type="InterPro" id="IPR013207">
    <property type="entry name" value="LGFP"/>
</dbReference>
<feature type="signal peptide" evidence="3">
    <location>
        <begin position="1"/>
        <end position="30"/>
    </location>
</feature>
<organism evidence="5 6">
    <name type="scientific">Enemella dayhoffiae</name>
    <dbReference type="NCBI Taxonomy" id="2016507"/>
    <lineage>
        <taxon>Bacteria</taxon>
        <taxon>Bacillati</taxon>
        <taxon>Actinomycetota</taxon>
        <taxon>Actinomycetes</taxon>
        <taxon>Propionibacteriales</taxon>
        <taxon>Propionibacteriaceae</taxon>
        <taxon>Enemella</taxon>
    </lineage>
</organism>
<dbReference type="OrthoDB" id="3173508at2"/>
<keyword evidence="1" id="KW-0479">Metal-binding</keyword>
<comment type="caution">
    <text evidence="5">The sequence shown here is derived from an EMBL/GenBank/DDBJ whole genome shotgun (WGS) entry which is preliminary data.</text>
</comment>
<dbReference type="PANTHER" id="PTHR10587">
    <property type="entry name" value="GLYCOSYL TRANSFERASE-RELATED"/>
    <property type="match status" value="1"/>
</dbReference>
<dbReference type="GO" id="GO:0016020">
    <property type="term" value="C:membrane"/>
    <property type="evidence" value="ECO:0007669"/>
    <property type="project" value="TreeGrafter"/>
</dbReference>
<dbReference type="Gene3D" id="3.20.20.370">
    <property type="entry name" value="Glycoside hydrolase/deacetylase"/>
    <property type="match status" value="1"/>
</dbReference>
<dbReference type="InterPro" id="IPR050248">
    <property type="entry name" value="Polysacc_deacetylase_ArnD"/>
</dbReference>
<keyword evidence="2" id="KW-0378">Hydrolase</keyword>
<dbReference type="Proteomes" id="UP000216311">
    <property type="component" value="Unassembled WGS sequence"/>
</dbReference>
<keyword evidence="6" id="KW-1185">Reference proteome</keyword>
<dbReference type="RefSeq" id="WP_094365337.1">
    <property type="nucleotide sequence ID" value="NZ_NMVQ01000046.1"/>
</dbReference>
<dbReference type="PROSITE" id="PS51677">
    <property type="entry name" value="NODB"/>
    <property type="match status" value="1"/>
</dbReference>
<proteinExistence type="predicted"/>
<feature type="domain" description="NodB homology" evidence="4">
    <location>
        <begin position="308"/>
        <end position="484"/>
    </location>
</feature>
<evidence type="ECO:0000256" key="1">
    <source>
        <dbReference type="ARBA" id="ARBA00022723"/>
    </source>
</evidence>
<dbReference type="AlphaFoldDB" id="A0A255GN54"/>
<reference evidence="5 6" key="1">
    <citation type="submission" date="2017-07" db="EMBL/GenBank/DDBJ databases">
        <title>Draft whole genome sequences of clinical Proprionibacteriaceae strains.</title>
        <authorList>
            <person name="Bernier A.-M."/>
            <person name="Bernard K."/>
            <person name="Domingo M.-C."/>
        </authorList>
    </citation>
    <scope>NUCLEOTIDE SEQUENCE [LARGE SCALE GENOMIC DNA]</scope>
    <source>
        <strain evidence="5 6">NML 130396</strain>
    </source>
</reference>